<feature type="compositionally biased region" description="Low complexity" evidence="1">
    <location>
        <begin position="1531"/>
        <end position="1540"/>
    </location>
</feature>
<proteinExistence type="predicted"/>
<feature type="compositionally biased region" description="Basic and acidic residues" evidence="1">
    <location>
        <begin position="105"/>
        <end position="114"/>
    </location>
</feature>
<dbReference type="PANTHER" id="PTHR48125">
    <property type="entry name" value="LP07818P1"/>
    <property type="match status" value="1"/>
</dbReference>
<keyword evidence="3" id="KW-1185">Reference proteome</keyword>
<feature type="region of interest" description="Disordered" evidence="1">
    <location>
        <begin position="1"/>
        <end position="61"/>
    </location>
</feature>
<organism evidence="2 3">
    <name type="scientific">Exidia glandulosa HHB12029</name>
    <dbReference type="NCBI Taxonomy" id="1314781"/>
    <lineage>
        <taxon>Eukaryota</taxon>
        <taxon>Fungi</taxon>
        <taxon>Dikarya</taxon>
        <taxon>Basidiomycota</taxon>
        <taxon>Agaricomycotina</taxon>
        <taxon>Agaricomycetes</taxon>
        <taxon>Auriculariales</taxon>
        <taxon>Exidiaceae</taxon>
        <taxon>Exidia</taxon>
    </lineage>
</organism>
<evidence type="ECO:0000256" key="1">
    <source>
        <dbReference type="SAM" id="MobiDB-lite"/>
    </source>
</evidence>
<accession>A0A165LG59</accession>
<dbReference type="Proteomes" id="UP000077266">
    <property type="component" value="Unassembled WGS sequence"/>
</dbReference>
<feature type="compositionally biased region" description="Low complexity" evidence="1">
    <location>
        <begin position="1495"/>
        <end position="1516"/>
    </location>
</feature>
<feature type="compositionally biased region" description="Polar residues" evidence="1">
    <location>
        <begin position="115"/>
        <end position="125"/>
    </location>
</feature>
<feature type="compositionally biased region" description="Pro residues" evidence="1">
    <location>
        <begin position="87"/>
        <end position="104"/>
    </location>
</feature>
<feature type="region of interest" description="Disordered" evidence="1">
    <location>
        <begin position="78"/>
        <end position="125"/>
    </location>
</feature>
<feature type="region of interest" description="Disordered" evidence="1">
    <location>
        <begin position="1460"/>
        <end position="1650"/>
    </location>
</feature>
<feature type="compositionally biased region" description="Polar residues" evidence="1">
    <location>
        <begin position="50"/>
        <end position="61"/>
    </location>
</feature>
<feature type="compositionally biased region" description="Basic and acidic residues" evidence="1">
    <location>
        <begin position="1"/>
        <end position="18"/>
    </location>
</feature>
<feature type="compositionally biased region" description="Polar residues" evidence="1">
    <location>
        <begin position="1582"/>
        <end position="1591"/>
    </location>
</feature>
<evidence type="ECO:0000313" key="3">
    <source>
        <dbReference type="Proteomes" id="UP000077266"/>
    </source>
</evidence>
<protein>
    <submittedName>
        <fullName evidence="2">Uncharacterized protein</fullName>
    </submittedName>
</protein>
<gene>
    <name evidence="2" type="ORF">EXIGLDRAFT_702713</name>
</gene>
<dbReference type="EMBL" id="KV425926">
    <property type="protein sequence ID" value="KZV97793.1"/>
    <property type="molecule type" value="Genomic_DNA"/>
</dbReference>
<dbReference type="PANTHER" id="PTHR48125:SF12">
    <property type="entry name" value="AT HOOK TRANSCRIPTION FACTOR FAMILY-RELATED"/>
    <property type="match status" value="1"/>
</dbReference>
<feature type="compositionally biased region" description="Acidic residues" evidence="1">
    <location>
        <begin position="1344"/>
        <end position="1355"/>
    </location>
</feature>
<dbReference type="InParanoid" id="A0A165LG59"/>
<feature type="region of interest" description="Disordered" evidence="1">
    <location>
        <begin position="1202"/>
        <end position="1389"/>
    </location>
</feature>
<name>A0A165LG59_EXIGL</name>
<evidence type="ECO:0000313" key="2">
    <source>
        <dbReference type="EMBL" id="KZV97793.1"/>
    </source>
</evidence>
<sequence>MKNKSKEKDDDSQAKDRVSALLSILGDDDSNVQRDEEPASSGAVAHARSRINSVGSTSSEQAPFADYLSCHLRVGKPASTAGMAPARPKPTTTPPTSPPPSPPPDSRDHMDWSDRSVSPTPSDLPSTLAVYERCARVALKARQDLRRAIESMKQGNGPGSANLCAWTLKREMAITATVNRKREMAAVVRGLEMHLSRNIRELVKLLVIHVNIYDRASPEAITRAFANDSEEKELRRALEAGSQVEYMWHVMAWPVPGNVTKAVLPTGEKPQWMGKKPDDTWLGTLEVARRLQCVLGMQPFVRRVYSALLRRAIVIDPARGGADDFTRAGDSARWLWVLLGGAYTTRSLSIAGRIDTDGPPGMLVWYYMACSLISFPDVVDARKKLINTAVAMHEAGTTDTPEYFALETAAKTLLQALSDTERNAEYDIGSLRSLLQCFNMLAEISKVANLQANGSKDPGAKQRAEEAAKSMQNVGYHVYRLAFADAEDRDEVVDHARKLDKFVRQTLASDDVSLEQQEERFENLFMRKARVPETRRTNGAPVAPPGPSRTQPRQLGTSAATPSASAPPAPPAPRVNDALRPRRASVPPPADVLDDPDPSEPYLCLDGALREYLTTAVDGDGVPFGFNPIDLAPDGDPKEDFVERTKQLVARLTGGGWKDVTERSAKFQAFLSDMVDYFEDMSDAFAEVSGVSAGIITNLAGKRMWRKDVEVVPRAFNIFERWLVNPSKSTYKKNRWRRLTYPESPDCRMRRRWDGMFPPIHADLVANTKVYFERFKSQFRPQEAYKIYLNKYHHMYPLDGNTPTDVGTIGDFQALVKRIQRQTEYLEAVHKVHSTTILALERMDLRDNEATSALVSTKLGGSFWPAHAHFTSSEMCKLFNAHVHGGGGSEYARVRLRQYGLQPIDIAREDVRDGLLAVTKNRPGHVAADLAMEYMRTLVASGAAVESTVSIDIPPGYWCSPTYVGEAGESKIINLLIKIPDNTTPANPDEHNYNDVCDGFVPANLAPYWADIFKGRWKKPPKGKELQTADGVDVLVKDKLMLAYVDWRCLFWPLEASRGRPAVGSKGGECYNASWLIRRTAKLQDTYTATPEVAALLERFPSSPATEGRAPSMRARREQQILKKETPEPPHIIAISAPIPAHTPGVPRVFWGTVRIQWSSAVTTGFPTALLKRLTTTLPSSVNTMPFEQYVRAYDPLAPVKPMKASAGHSHLANEPASDSDSFRSRTPAVPPPKRAVAPDAARTRVRQPAAKRSVIEVLSSDGEDVAPKRSPPRKRRKAGVIDDDAEDDADFIPADAVVPAQKPKSEAMGLQVTDAEADATPPPSTPKRIVRRRSTRLSTVGEVNDDEDELEDDTPAPRTTPRPPRKRGLKPSFPARPLAPDRPTEERPRHVYQYIRDSQALHFSKNVLARSAFYRLTEKETQSFKRQIKDMEFKIKGHIEYFKSHGMNPDPEVPLEDVMPPFPPLTGSDLTAANDDHSDVVQSASKPPVSRKTASGSTAAAAAKGASSSAVSGASNGTDNDKPPAVGTSAAAPMTAAAPESKPDASPLPPPVPKTNGFRSVVLSPGPDSNRLGSVAAPTGPNANGGSSSALLLVPKANGSVVASPEPETNGGGSMVPSRPPTANGAGSVAAQKRPQGTDTDVGASAAKKQKTDDISFSIRQERVTLPAHVCSPATADLIKNAATWLARKRVPPANTVNALNSVFEAMEQPPVWLVRRMAVTFSETEERLSYLANTYFQVDRRQRIFPMFIPPMVETLYLDHLERAYRPYPTAERFSYLASHVHIRHLSAAVCMELEPPSERHILSRYWRDAGEMGFEEDDILTRALAPAVDLLRAVRKMPSLACARIFFPNVGVVERLLELYNAYDPKSACAPDPIIDLVVQDFGATGYATAVQEDMYGRASLWTIGRKIVV</sequence>
<reference evidence="2 3" key="1">
    <citation type="journal article" date="2016" name="Mol. Biol. Evol.">
        <title>Comparative Genomics of Early-Diverging Mushroom-Forming Fungi Provides Insights into the Origins of Lignocellulose Decay Capabilities.</title>
        <authorList>
            <person name="Nagy L.G."/>
            <person name="Riley R."/>
            <person name="Tritt A."/>
            <person name="Adam C."/>
            <person name="Daum C."/>
            <person name="Floudas D."/>
            <person name="Sun H."/>
            <person name="Yadav J.S."/>
            <person name="Pangilinan J."/>
            <person name="Larsson K.H."/>
            <person name="Matsuura K."/>
            <person name="Barry K."/>
            <person name="Labutti K."/>
            <person name="Kuo R."/>
            <person name="Ohm R.A."/>
            <person name="Bhattacharya S.S."/>
            <person name="Shirouzu T."/>
            <person name="Yoshinaga Y."/>
            <person name="Martin F.M."/>
            <person name="Grigoriev I.V."/>
            <person name="Hibbett D.S."/>
        </authorList>
    </citation>
    <scope>NUCLEOTIDE SEQUENCE [LARGE SCALE GENOMIC DNA]</scope>
    <source>
        <strain evidence="2 3">HHB12029</strain>
    </source>
</reference>
<feature type="compositionally biased region" description="Acidic residues" evidence="1">
    <location>
        <begin position="1282"/>
        <end position="1291"/>
    </location>
</feature>
<feature type="region of interest" description="Disordered" evidence="1">
    <location>
        <begin position="525"/>
        <end position="599"/>
    </location>
</feature>